<dbReference type="Proteomes" id="UP000298458">
    <property type="component" value="Unassembled WGS sequence"/>
</dbReference>
<keyword evidence="1" id="KW-0812">Transmembrane</keyword>
<evidence type="ECO:0000313" key="3">
    <source>
        <dbReference type="Proteomes" id="UP000298458"/>
    </source>
</evidence>
<feature type="transmembrane region" description="Helical" evidence="1">
    <location>
        <begin position="123"/>
        <end position="140"/>
    </location>
</feature>
<comment type="caution">
    <text evidence="2">The sequence shown here is derived from an EMBL/GenBank/DDBJ whole genome shotgun (WGS) entry which is preliminary data.</text>
</comment>
<dbReference type="AlphaFoldDB" id="A0A4R9GJ16"/>
<dbReference type="OrthoDB" id="8590912at2"/>
<name>A0A4R9GJ16_9LEPT</name>
<keyword evidence="1" id="KW-0472">Membrane</keyword>
<feature type="transmembrane region" description="Helical" evidence="1">
    <location>
        <begin position="82"/>
        <end position="100"/>
    </location>
</feature>
<dbReference type="InterPro" id="IPR025058">
    <property type="entry name" value="DUF3995"/>
</dbReference>
<accession>A0A4R9GJ16</accession>
<dbReference type="RefSeq" id="WP_135767486.1">
    <property type="nucleotide sequence ID" value="NZ_RQET01000004.1"/>
</dbReference>
<feature type="transmembrane region" description="Helical" evidence="1">
    <location>
        <begin position="7"/>
        <end position="25"/>
    </location>
</feature>
<feature type="transmembrane region" description="Helical" evidence="1">
    <location>
        <begin position="45"/>
        <end position="70"/>
    </location>
</feature>
<keyword evidence="3" id="KW-1185">Reference proteome</keyword>
<sequence>MQDWITSILVAIFVFLGSMHFYWSFGGNWGSDSAIPQLELEGRPAFLPGVFSTFVIGLAFWFTAAWVLGFSQIYPSPLGHRAHRVGLILVGAVFVLRSIGEFRYVGFFKKVKGTKFAYWDSRIYSPLCLLIGFLSFYLSFSY</sequence>
<evidence type="ECO:0000256" key="1">
    <source>
        <dbReference type="SAM" id="Phobius"/>
    </source>
</evidence>
<reference evidence="2" key="1">
    <citation type="journal article" date="2019" name="PLoS Negl. Trop. Dis.">
        <title>Revisiting the worldwide diversity of Leptospira species in the environment.</title>
        <authorList>
            <person name="Vincent A.T."/>
            <person name="Schiettekatte O."/>
            <person name="Bourhy P."/>
            <person name="Veyrier F.J."/>
            <person name="Picardeau M."/>
        </authorList>
    </citation>
    <scope>NUCLEOTIDE SEQUENCE [LARGE SCALE GENOMIC DNA]</scope>
    <source>
        <strain evidence="2">SSW15</strain>
    </source>
</reference>
<keyword evidence="1" id="KW-1133">Transmembrane helix</keyword>
<proteinExistence type="predicted"/>
<dbReference type="EMBL" id="RQET01000004">
    <property type="protein sequence ID" value="TGK12083.1"/>
    <property type="molecule type" value="Genomic_DNA"/>
</dbReference>
<protein>
    <submittedName>
        <fullName evidence="2">DUF3995 domain-containing protein</fullName>
    </submittedName>
</protein>
<dbReference type="Pfam" id="PF13160">
    <property type="entry name" value="DUF3995"/>
    <property type="match status" value="1"/>
</dbReference>
<organism evidence="2 3">
    <name type="scientific">Leptospira fletcheri</name>
    <dbReference type="NCBI Taxonomy" id="2484981"/>
    <lineage>
        <taxon>Bacteria</taxon>
        <taxon>Pseudomonadati</taxon>
        <taxon>Spirochaetota</taxon>
        <taxon>Spirochaetia</taxon>
        <taxon>Leptospirales</taxon>
        <taxon>Leptospiraceae</taxon>
        <taxon>Leptospira</taxon>
    </lineage>
</organism>
<gene>
    <name evidence="2" type="ORF">EHO60_07380</name>
</gene>
<evidence type="ECO:0000313" key="2">
    <source>
        <dbReference type="EMBL" id="TGK12083.1"/>
    </source>
</evidence>